<keyword evidence="5 12" id="KW-0418">Kinase</keyword>
<keyword evidence="12" id="KW-0675">Receptor</keyword>
<reference evidence="12" key="1">
    <citation type="submission" date="2022-08" db="EMBL/GenBank/DDBJ databases">
        <authorList>
            <person name="Marques A."/>
        </authorList>
    </citation>
    <scope>NUCLEOTIDE SEQUENCE</scope>
    <source>
        <strain evidence="12">RhyPub2mFocal</strain>
        <tissue evidence="12">Leaves</tissue>
    </source>
</reference>
<evidence type="ECO:0000256" key="5">
    <source>
        <dbReference type="ARBA" id="ARBA00022777"/>
    </source>
</evidence>
<dbReference type="InterPro" id="IPR000719">
    <property type="entry name" value="Prot_kinase_dom"/>
</dbReference>
<feature type="binding site" evidence="9">
    <location>
        <position position="49"/>
    </location>
    <ligand>
        <name>ATP</name>
        <dbReference type="ChEBI" id="CHEBI:30616"/>
    </ligand>
</feature>
<dbReference type="PANTHER" id="PTHR27006:SF557">
    <property type="entry name" value="PROTEIN KINASE DOMAIN-CONTAINING PROTEIN"/>
    <property type="match status" value="1"/>
</dbReference>
<organism evidence="12 13">
    <name type="scientific">Rhynchospora pubera</name>
    <dbReference type="NCBI Taxonomy" id="906938"/>
    <lineage>
        <taxon>Eukaryota</taxon>
        <taxon>Viridiplantae</taxon>
        <taxon>Streptophyta</taxon>
        <taxon>Embryophyta</taxon>
        <taxon>Tracheophyta</taxon>
        <taxon>Spermatophyta</taxon>
        <taxon>Magnoliopsida</taxon>
        <taxon>Liliopsida</taxon>
        <taxon>Poales</taxon>
        <taxon>Cyperaceae</taxon>
        <taxon>Cyperoideae</taxon>
        <taxon>Rhynchosporeae</taxon>
        <taxon>Rhynchospora</taxon>
    </lineage>
</organism>
<evidence type="ECO:0000256" key="2">
    <source>
        <dbReference type="ARBA" id="ARBA00022527"/>
    </source>
</evidence>
<dbReference type="PROSITE" id="PS00108">
    <property type="entry name" value="PROTEIN_KINASE_ST"/>
    <property type="match status" value="1"/>
</dbReference>
<evidence type="ECO:0000256" key="7">
    <source>
        <dbReference type="ARBA" id="ARBA00047899"/>
    </source>
</evidence>
<evidence type="ECO:0000256" key="3">
    <source>
        <dbReference type="ARBA" id="ARBA00022679"/>
    </source>
</evidence>
<dbReference type="Pfam" id="PF07714">
    <property type="entry name" value="PK_Tyr_Ser-Thr"/>
    <property type="match status" value="1"/>
</dbReference>
<feature type="domain" description="Protein kinase" evidence="11">
    <location>
        <begin position="21"/>
        <end position="305"/>
    </location>
</feature>
<dbReference type="PROSITE" id="PS00107">
    <property type="entry name" value="PROTEIN_KINASE_ATP"/>
    <property type="match status" value="1"/>
</dbReference>
<evidence type="ECO:0000256" key="1">
    <source>
        <dbReference type="ARBA" id="ARBA00012513"/>
    </source>
</evidence>
<keyword evidence="13" id="KW-1185">Reference proteome</keyword>
<gene>
    <name evidence="12" type="ORF">LUZ62_083014</name>
</gene>
<dbReference type="GO" id="GO:0005524">
    <property type="term" value="F:ATP binding"/>
    <property type="evidence" value="ECO:0007669"/>
    <property type="project" value="UniProtKB-UniRule"/>
</dbReference>
<sequence length="329" mass="37435">MPQQNLHVYRLEELKKATYEFSDDNLIGKGGFGVVYKGEVDGRIVAIKKINENSVPRVDVALAHEVSVLQFLEHDNVVKLLGFCSESGHYLSVYQYMQNGDLKMYLEDQSKREKLTWEKRFNIINGIAEGLVYLHGLKDAIIHRDLKPANVLLNENHTAKIADFNLSETLAENETHITAEILCGTVGYIAPESHLALRYSPKSDVHNFGLLVLEIIAGCNIMDYSISKSNDRPAVLQFDVWHQWKNKKPLLGFIDQILRNDCMQDQIDHIERCILIGLLCVQYNSNKRPNMKDVLQMLNNCNISLLPPDTPSYIIGGEARLRRALVDFL</sequence>
<dbReference type="EMBL" id="JAMFTS010000005">
    <property type="protein sequence ID" value="KAJ4748609.1"/>
    <property type="molecule type" value="Genomic_DNA"/>
</dbReference>
<keyword evidence="2 10" id="KW-0723">Serine/threonine-protein kinase</keyword>
<evidence type="ECO:0000256" key="6">
    <source>
        <dbReference type="ARBA" id="ARBA00022840"/>
    </source>
</evidence>
<dbReference type="PROSITE" id="PS50011">
    <property type="entry name" value="PROTEIN_KINASE_DOM"/>
    <property type="match status" value="1"/>
</dbReference>
<evidence type="ECO:0000256" key="4">
    <source>
        <dbReference type="ARBA" id="ARBA00022741"/>
    </source>
</evidence>
<dbReference type="InterPro" id="IPR017441">
    <property type="entry name" value="Protein_kinase_ATP_BS"/>
</dbReference>
<dbReference type="PANTHER" id="PTHR27006">
    <property type="entry name" value="PROMASTIGOTE SURFACE ANTIGEN PROTEIN PSA"/>
    <property type="match status" value="1"/>
</dbReference>
<keyword evidence="4 9" id="KW-0547">Nucleotide-binding</keyword>
<dbReference type="InterPro" id="IPR011009">
    <property type="entry name" value="Kinase-like_dom_sf"/>
</dbReference>
<dbReference type="AlphaFoldDB" id="A0AAV8C0D6"/>
<dbReference type="EC" id="2.7.11.1" evidence="1"/>
<dbReference type="Gene3D" id="1.10.510.10">
    <property type="entry name" value="Transferase(Phosphotransferase) domain 1"/>
    <property type="match status" value="1"/>
</dbReference>
<dbReference type="GO" id="GO:0004674">
    <property type="term" value="F:protein serine/threonine kinase activity"/>
    <property type="evidence" value="ECO:0007669"/>
    <property type="project" value="UniProtKB-KW"/>
</dbReference>
<dbReference type="Proteomes" id="UP001140206">
    <property type="component" value="Chromosome 5"/>
</dbReference>
<dbReference type="FunFam" id="1.10.510.10:FF:001023">
    <property type="entry name" value="Os07g0541700 protein"/>
    <property type="match status" value="1"/>
</dbReference>
<dbReference type="SMART" id="SM00220">
    <property type="entry name" value="S_TKc"/>
    <property type="match status" value="1"/>
</dbReference>
<dbReference type="SUPFAM" id="SSF56112">
    <property type="entry name" value="Protein kinase-like (PK-like)"/>
    <property type="match status" value="1"/>
</dbReference>
<keyword evidence="6 9" id="KW-0067">ATP-binding</keyword>
<evidence type="ECO:0000259" key="11">
    <source>
        <dbReference type="PROSITE" id="PS50011"/>
    </source>
</evidence>
<dbReference type="InterPro" id="IPR001245">
    <property type="entry name" value="Ser-Thr/Tyr_kinase_cat_dom"/>
</dbReference>
<comment type="similarity">
    <text evidence="10">Belongs to the protein kinase superfamily.</text>
</comment>
<protein>
    <recommendedName>
        <fullName evidence="1">non-specific serine/threonine protein kinase</fullName>
        <ecNumber evidence="1">2.7.11.1</ecNumber>
    </recommendedName>
</protein>
<evidence type="ECO:0000313" key="13">
    <source>
        <dbReference type="Proteomes" id="UP001140206"/>
    </source>
</evidence>
<dbReference type="InterPro" id="IPR008271">
    <property type="entry name" value="Ser/Thr_kinase_AS"/>
</dbReference>
<evidence type="ECO:0000256" key="9">
    <source>
        <dbReference type="PROSITE-ProRule" id="PRU10141"/>
    </source>
</evidence>
<dbReference type="Gene3D" id="3.30.200.20">
    <property type="entry name" value="Phosphorylase Kinase, domain 1"/>
    <property type="match status" value="1"/>
</dbReference>
<accession>A0AAV8C0D6</accession>
<evidence type="ECO:0000256" key="8">
    <source>
        <dbReference type="ARBA" id="ARBA00048679"/>
    </source>
</evidence>
<keyword evidence="3" id="KW-0808">Transferase</keyword>
<comment type="catalytic activity">
    <reaction evidence="8">
        <text>L-seryl-[protein] + ATP = O-phospho-L-seryl-[protein] + ADP + H(+)</text>
        <dbReference type="Rhea" id="RHEA:17989"/>
        <dbReference type="Rhea" id="RHEA-COMP:9863"/>
        <dbReference type="Rhea" id="RHEA-COMP:11604"/>
        <dbReference type="ChEBI" id="CHEBI:15378"/>
        <dbReference type="ChEBI" id="CHEBI:29999"/>
        <dbReference type="ChEBI" id="CHEBI:30616"/>
        <dbReference type="ChEBI" id="CHEBI:83421"/>
        <dbReference type="ChEBI" id="CHEBI:456216"/>
        <dbReference type="EC" id="2.7.11.1"/>
    </reaction>
</comment>
<name>A0AAV8C0D6_9POAL</name>
<comment type="caution">
    <text evidence="12">The sequence shown here is derived from an EMBL/GenBank/DDBJ whole genome shotgun (WGS) entry which is preliminary data.</text>
</comment>
<comment type="catalytic activity">
    <reaction evidence="7">
        <text>L-threonyl-[protein] + ATP = O-phospho-L-threonyl-[protein] + ADP + H(+)</text>
        <dbReference type="Rhea" id="RHEA:46608"/>
        <dbReference type="Rhea" id="RHEA-COMP:11060"/>
        <dbReference type="Rhea" id="RHEA-COMP:11605"/>
        <dbReference type="ChEBI" id="CHEBI:15378"/>
        <dbReference type="ChEBI" id="CHEBI:30013"/>
        <dbReference type="ChEBI" id="CHEBI:30616"/>
        <dbReference type="ChEBI" id="CHEBI:61977"/>
        <dbReference type="ChEBI" id="CHEBI:456216"/>
        <dbReference type="EC" id="2.7.11.1"/>
    </reaction>
</comment>
<evidence type="ECO:0000256" key="10">
    <source>
        <dbReference type="RuleBase" id="RU000304"/>
    </source>
</evidence>
<proteinExistence type="inferred from homology"/>
<evidence type="ECO:0000313" key="12">
    <source>
        <dbReference type="EMBL" id="KAJ4748609.1"/>
    </source>
</evidence>